<gene>
    <name evidence="3 8" type="primary">grpE</name>
    <name evidence="8" type="ORF">GCM10009125_28420</name>
</gene>
<dbReference type="EMBL" id="BAAAFN010000020">
    <property type="protein sequence ID" value="GAA0237869.1"/>
    <property type="molecule type" value="Genomic_DNA"/>
</dbReference>
<evidence type="ECO:0000256" key="3">
    <source>
        <dbReference type="HAMAP-Rule" id="MF_01151"/>
    </source>
</evidence>
<evidence type="ECO:0000256" key="6">
    <source>
        <dbReference type="SAM" id="Coils"/>
    </source>
</evidence>
<comment type="caution">
    <text evidence="8">The sequence shown here is derived from an EMBL/GenBank/DDBJ whole genome shotgun (WGS) entry which is preliminary data.</text>
</comment>
<dbReference type="NCBIfam" id="NF010737">
    <property type="entry name" value="PRK14139.1"/>
    <property type="match status" value="1"/>
</dbReference>
<evidence type="ECO:0000256" key="4">
    <source>
        <dbReference type="RuleBase" id="RU000639"/>
    </source>
</evidence>
<comment type="subunit">
    <text evidence="3">Homodimer.</text>
</comment>
<organism evidence="8 9">
    <name type="scientific">Castellaniella daejeonensis</name>
    <dbReference type="NCBI Taxonomy" id="659013"/>
    <lineage>
        <taxon>Bacteria</taxon>
        <taxon>Pseudomonadati</taxon>
        <taxon>Pseudomonadota</taxon>
        <taxon>Betaproteobacteria</taxon>
        <taxon>Burkholderiales</taxon>
        <taxon>Alcaligenaceae</taxon>
        <taxon>Castellaniella</taxon>
    </lineage>
</organism>
<evidence type="ECO:0000313" key="8">
    <source>
        <dbReference type="EMBL" id="GAA0237869.1"/>
    </source>
</evidence>
<evidence type="ECO:0000256" key="5">
    <source>
        <dbReference type="RuleBase" id="RU004478"/>
    </source>
</evidence>
<keyword evidence="9" id="KW-1185">Reference proteome</keyword>
<evidence type="ECO:0000256" key="2">
    <source>
        <dbReference type="ARBA" id="ARBA00023186"/>
    </source>
</evidence>
<keyword evidence="3" id="KW-0963">Cytoplasm</keyword>
<evidence type="ECO:0000256" key="7">
    <source>
        <dbReference type="SAM" id="MobiDB-lite"/>
    </source>
</evidence>
<comment type="function">
    <text evidence="3 4">Participates actively in the response to hyperosmotic and heat shock by preventing the aggregation of stress-denatured proteins, in association with DnaK and GrpE. It is the nucleotide exchange factor for DnaK and may function as a thermosensor. Unfolded proteins bind initially to DnaJ; upon interaction with the DnaJ-bound protein, DnaK hydrolyzes its bound ATP, resulting in the formation of a stable complex. GrpE releases ADP from DnaK; ATP binding to DnaK triggers the release of the substrate protein, thus completing the reaction cycle. Several rounds of ATP-dependent interactions between DnaJ, DnaK and GrpE are required for fully efficient folding.</text>
</comment>
<dbReference type="HAMAP" id="MF_01151">
    <property type="entry name" value="GrpE"/>
    <property type="match status" value="1"/>
</dbReference>
<evidence type="ECO:0000256" key="1">
    <source>
        <dbReference type="ARBA" id="ARBA00009054"/>
    </source>
</evidence>
<keyword evidence="2 3" id="KW-0143">Chaperone</keyword>
<dbReference type="NCBIfam" id="NF010738">
    <property type="entry name" value="PRK14140.1"/>
    <property type="match status" value="1"/>
</dbReference>
<feature type="coiled-coil region" evidence="6">
    <location>
        <begin position="46"/>
        <end position="77"/>
    </location>
</feature>
<sequence length="192" mass="20842">MSAPQEDLDPQAAPSAETPSAGRNPADESAGQPEAAQPGEDLAALLDEAQKQVADYHDQLLRAHAEVENVRRRAQEDVAKARKFGTESFAESLIPVRDSLEAALAQENQTVEDWRQGVEATLRQLNNAFERNQMREIAPAPGDVFDPHRHQAISNVPSEHPQGAVAQTLQKGYLIADRVLRPALVMVSSGPA</sequence>
<dbReference type="InterPro" id="IPR009012">
    <property type="entry name" value="GrpE_head"/>
</dbReference>
<reference evidence="8 9" key="1">
    <citation type="journal article" date="2019" name="Int. J. Syst. Evol. Microbiol.">
        <title>The Global Catalogue of Microorganisms (GCM) 10K type strain sequencing project: providing services to taxonomists for standard genome sequencing and annotation.</title>
        <authorList>
            <consortium name="The Broad Institute Genomics Platform"/>
            <consortium name="The Broad Institute Genome Sequencing Center for Infectious Disease"/>
            <person name="Wu L."/>
            <person name="Ma J."/>
        </authorList>
    </citation>
    <scope>NUCLEOTIDE SEQUENCE [LARGE SCALE GENOMIC DNA]</scope>
    <source>
        <strain evidence="8 9">JCM 16240</strain>
    </source>
</reference>
<dbReference type="PANTHER" id="PTHR21237">
    <property type="entry name" value="GRPE PROTEIN"/>
    <property type="match status" value="1"/>
</dbReference>
<keyword evidence="3 4" id="KW-0346">Stress response</keyword>
<dbReference type="PRINTS" id="PR00773">
    <property type="entry name" value="GRPEPROTEIN"/>
</dbReference>
<evidence type="ECO:0000313" key="9">
    <source>
        <dbReference type="Proteomes" id="UP001501176"/>
    </source>
</evidence>
<dbReference type="CDD" id="cd00446">
    <property type="entry name" value="GrpE"/>
    <property type="match status" value="1"/>
</dbReference>
<comment type="similarity">
    <text evidence="1 3 5">Belongs to the GrpE family.</text>
</comment>
<dbReference type="Gene3D" id="3.90.20.20">
    <property type="match status" value="1"/>
</dbReference>
<accession>A0ABN0U3X5</accession>
<comment type="subcellular location">
    <subcellularLocation>
        <location evidence="3">Cytoplasm</location>
    </subcellularLocation>
</comment>
<dbReference type="SUPFAM" id="SSF58014">
    <property type="entry name" value="Coiled-coil domain of nucleotide exchange factor GrpE"/>
    <property type="match status" value="1"/>
</dbReference>
<dbReference type="Pfam" id="PF01025">
    <property type="entry name" value="GrpE"/>
    <property type="match status" value="1"/>
</dbReference>
<feature type="region of interest" description="Disordered" evidence="7">
    <location>
        <begin position="1"/>
        <end position="40"/>
    </location>
</feature>
<keyword evidence="6" id="KW-0175">Coiled coil</keyword>
<dbReference type="InterPro" id="IPR013805">
    <property type="entry name" value="GrpE_CC"/>
</dbReference>
<name>A0ABN0U3X5_9BURK</name>
<dbReference type="PANTHER" id="PTHR21237:SF23">
    <property type="entry name" value="GRPE PROTEIN HOMOLOG, MITOCHONDRIAL"/>
    <property type="match status" value="1"/>
</dbReference>
<dbReference type="RefSeq" id="WP_325127286.1">
    <property type="nucleotide sequence ID" value="NZ_BAAAFN010000020.1"/>
</dbReference>
<protein>
    <recommendedName>
        <fullName evidence="3 4">Protein GrpE</fullName>
    </recommendedName>
    <alternativeName>
        <fullName evidence="3">HSP-70 cofactor</fullName>
    </alternativeName>
</protein>
<dbReference type="Proteomes" id="UP001501176">
    <property type="component" value="Unassembled WGS sequence"/>
</dbReference>
<dbReference type="SUPFAM" id="SSF51064">
    <property type="entry name" value="Head domain of nucleotide exchange factor GrpE"/>
    <property type="match status" value="1"/>
</dbReference>
<proteinExistence type="inferred from homology"/>
<dbReference type="InterPro" id="IPR000740">
    <property type="entry name" value="GrpE"/>
</dbReference>
<dbReference type="Gene3D" id="2.30.22.10">
    <property type="entry name" value="Head domain of nucleotide exchange factor GrpE"/>
    <property type="match status" value="1"/>
</dbReference>
<dbReference type="PROSITE" id="PS01071">
    <property type="entry name" value="GRPE"/>
    <property type="match status" value="1"/>
</dbReference>